<evidence type="ECO:0000313" key="3">
    <source>
        <dbReference type="EMBL" id="KAL0446035.1"/>
    </source>
</evidence>
<dbReference type="EMBL" id="JACGWN010000006">
    <property type="protein sequence ID" value="KAL0446035.1"/>
    <property type="molecule type" value="Genomic_DNA"/>
</dbReference>
<feature type="region of interest" description="Disordered" evidence="1">
    <location>
        <begin position="1"/>
        <end position="24"/>
    </location>
</feature>
<comment type="caution">
    <text evidence="3">The sequence shown here is derived from an EMBL/GenBank/DDBJ whole genome shotgun (WGS) entry which is preliminary data.</text>
</comment>
<gene>
    <name evidence="3" type="ORF">Slati_1731400</name>
</gene>
<organism evidence="3">
    <name type="scientific">Sesamum latifolium</name>
    <dbReference type="NCBI Taxonomy" id="2727402"/>
    <lineage>
        <taxon>Eukaryota</taxon>
        <taxon>Viridiplantae</taxon>
        <taxon>Streptophyta</taxon>
        <taxon>Embryophyta</taxon>
        <taxon>Tracheophyta</taxon>
        <taxon>Spermatophyta</taxon>
        <taxon>Magnoliopsida</taxon>
        <taxon>eudicotyledons</taxon>
        <taxon>Gunneridae</taxon>
        <taxon>Pentapetalae</taxon>
        <taxon>asterids</taxon>
        <taxon>lamiids</taxon>
        <taxon>Lamiales</taxon>
        <taxon>Pedaliaceae</taxon>
        <taxon>Sesamum</taxon>
    </lineage>
</organism>
<protein>
    <recommendedName>
        <fullName evidence="2">Retrotransposon gag domain-containing protein</fullName>
    </recommendedName>
</protein>
<dbReference type="AlphaFoldDB" id="A0AAW2WWH4"/>
<name>A0AAW2WWH4_9LAMI</name>
<reference evidence="3" key="2">
    <citation type="journal article" date="2024" name="Plant">
        <title>Genomic evolution and insights into agronomic trait innovations of Sesamum species.</title>
        <authorList>
            <person name="Miao H."/>
            <person name="Wang L."/>
            <person name="Qu L."/>
            <person name="Liu H."/>
            <person name="Sun Y."/>
            <person name="Le M."/>
            <person name="Wang Q."/>
            <person name="Wei S."/>
            <person name="Zheng Y."/>
            <person name="Lin W."/>
            <person name="Duan Y."/>
            <person name="Cao H."/>
            <person name="Xiong S."/>
            <person name="Wang X."/>
            <person name="Wei L."/>
            <person name="Li C."/>
            <person name="Ma Q."/>
            <person name="Ju M."/>
            <person name="Zhao R."/>
            <person name="Li G."/>
            <person name="Mu C."/>
            <person name="Tian Q."/>
            <person name="Mei H."/>
            <person name="Zhang T."/>
            <person name="Gao T."/>
            <person name="Zhang H."/>
        </authorList>
    </citation>
    <scope>NUCLEOTIDE SEQUENCE</scope>
    <source>
        <strain evidence="3">KEN1</strain>
    </source>
</reference>
<evidence type="ECO:0000256" key="1">
    <source>
        <dbReference type="SAM" id="MobiDB-lite"/>
    </source>
</evidence>
<dbReference type="InterPro" id="IPR005162">
    <property type="entry name" value="Retrotrans_gag_dom"/>
</dbReference>
<accession>A0AAW2WWH4</accession>
<evidence type="ECO:0000259" key="2">
    <source>
        <dbReference type="Pfam" id="PF03732"/>
    </source>
</evidence>
<feature type="domain" description="Retrotransposon gag" evidence="2">
    <location>
        <begin position="68"/>
        <end position="160"/>
    </location>
</feature>
<dbReference type="Pfam" id="PF03732">
    <property type="entry name" value="Retrotrans_gag"/>
    <property type="match status" value="1"/>
</dbReference>
<sequence length="160" mass="18756">MDKGSSSQITAHHLTGNETTNQSNSGSYNALYRMEFPLFNGEDARAWIRKCTRYFQMIPIPEDEKVPLASVHMERRAKLWYQGHVEKRGEPSWAELIVAILERFEDLDHERVVAEFNKLHQETTAHAYLQRFEELEAQMLIFNNNLGEEFFMMKFISGLK</sequence>
<proteinExistence type="predicted"/>
<reference evidence="3" key="1">
    <citation type="submission" date="2020-06" db="EMBL/GenBank/DDBJ databases">
        <authorList>
            <person name="Li T."/>
            <person name="Hu X."/>
            <person name="Zhang T."/>
            <person name="Song X."/>
            <person name="Zhang H."/>
            <person name="Dai N."/>
            <person name="Sheng W."/>
            <person name="Hou X."/>
            <person name="Wei L."/>
        </authorList>
    </citation>
    <scope>NUCLEOTIDE SEQUENCE</scope>
    <source>
        <strain evidence="3">KEN1</strain>
        <tissue evidence="3">Leaf</tissue>
    </source>
</reference>